<name>A0A6J4SZ68_9ACTN</name>
<evidence type="ECO:0000313" key="1">
    <source>
        <dbReference type="EMBL" id="CAA9509522.1"/>
    </source>
</evidence>
<dbReference type="Gene3D" id="1.10.150.240">
    <property type="entry name" value="Putative phosphatase, domain 2"/>
    <property type="match status" value="1"/>
</dbReference>
<dbReference type="SFLD" id="SFLDS00003">
    <property type="entry name" value="Haloacid_Dehalogenase"/>
    <property type="match status" value="1"/>
</dbReference>
<dbReference type="InterPro" id="IPR023214">
    <property type="entry name" value="HAD_sf"/>
</dbReference>
<reference evidence="1" key="1">
    <citation type="submission" date="2020-02" db="EMBL/GenBank/DDBJ databases">
        <authorList>
            <person name="Meier V. D."/>
        </authorList>
    </citation>
    <scope>NUCLEOTIDE SEQUENCE</scope>
    <source>
        <strain evidence="1">AVDCRST_MAG17</strain>
    </source>
</reference>
<dbReference type="PANTHER" id="PTHR43434:SF16">
    <property type="entry name" value="BLL8046 PROTEIN"/>
    <property type="match status" value="1"/>
</dbReference>
<evidence type="ECO:0008006" key="2">
    <source>
        <dbReference type="Google" id="ProtNLM"/>
    </source>
</evidence>
<dbReference type="AlphaFoldDB" id="A0A6J4SZ68"/>
<proteinExistence type="predicted"/>
<dbReference type="GO" id="GO:0006281">
    <property type="term" value="P:DNA repair"/>
    <property type="evidence" value="ECO:0007669"/>
    <property type="project" value="TreeGrafter"/>
</dbReference>
<sequence length="226" mass="24526">MPPVAILDIDGTLADSNYQHTIAWYRALRQQGLTYPLWQIHRRIGMGGEKLIADLAGEDVEREHGDAVRAAEKPLYLELILEVAPIPGARDLVEELKDRGHRVVLASSAKSDEVDHFLDLLGLREIVDGWTTGDDVEETKPAPDPIEAALASVDAADGRSAGVLVGDSIWDCESARRAGIESIGVLTGGFAAERLREAGAACVFESLVDLRTRLDETPLGRSRPAR</sequence>
<protein>
    <recommendedName>
        <fullName evidence="2">HAD family hydrolase</fullName>
    </recommendedName>
</protein>
<dbReference type="InterPro" id="IPR041492">
    <property type="entry name" value="HAD_2"/>
</dbReference>
<organism evidence="1">
    <name type="scientific">uncultured Solirubrobacterales bacterium</name>
    <dbReference type="NCBI Taxonomy" id="768556"/>
    <lineage>
        <taxon>Bacteria</taxon>
        <taxon>Bacillati</taxon>
        <taxon>Actinomycetota</taxon>
        <taxon>Thermoleophilia</taxon>
        <taxon>Solirubrobacterales</taxon>
        <taxon>environmental samples</taxon>
    </lineage>
</organism>
<dbReference type="Gene3D" id="3.40.50.1000">
    <property type="entry name" value="HAD superfamily/HAD-like"/>
    <property type="match status" value="1"/>
</dbReference>
<dbReference type="SUPFAM" id="SSF56784">
    <property type="entry name" value="HAD-like"/>
    <property type="match status" value="1"/>
</dbReference>
<dbReference type="GO" id="GO:0008967">
    <property type="term" value="F:phosphoglycolate phosphatase activity"/>
    <property type="evidence" value="ECO:0007669"/>
    <property type="project" value="TreeGrafter"/>
</dbReference>
<dbReference type="EMBL" id="CADCVV010000148">
    <property type="protein sequence ID" value="CAA9509522.1"/>
    <property type="molecule type" value="Genomic_DNA"/>
</dbReference>
<dbReference type="InterPro" id="IPR036412">
    <property type="entry name" value="HAD-like_sf"/>
</dbReference>
<dbReference type="InterPro" id="IPR050155">
    <property type="entry name" value="HAD-like_hydrolase_sf"/>
</dbReference>
<dbReference type="SFLD" id="SFLDG01135">
    <property type="entry name" value="C1.5.6:_HAD__Beta-PGM__Phospha"/>
    <property type="match status" value="1"/>
</dbReference>
<dbReference type="Pfam" id="PF13419">
    <property type="entry name" value="HAD_2"/>
    <property type="match status" value="1"/>
</dbReference>
<accession>A0A6J4SZ68</accession>
<dbReference type="SFLD" id="SFLDG01129">
    <property type="entry name" value="C1.5:_HAD__Beta-PGM__Phosphata"/>
    <property type="match status" value="1"/>
</dbReference>
<dbReference type="GO" id="GO:0005829">
    <property type="term" value="C:cytosol"/>
    <property type="evidence" value="ECO:0007669"/>
    <property type="project" value="TreeGrafter"/>
</dbReference>
<dbReference type="PANTHER" id="PTHR43434">
    <property type="entry name" value="PHOSPHOGLYCOLATE PHOSPHATASE"/>
    <property type="match status" value="1"/>
</dbReference>
<gene>
    <name evidence="1" type="ORF">AVDCRST_MAG17-1890</name>
</gene>
<dbReference type="InterPro" id="IPR023198">
    <property type="entry name" value="PGP-like_dom2"/>
</dbReference>